<dbReference type="EMBL" id="JAENGY010001229">
    <property type="protein sequence ID" value="KAG6951143.1"/>
    <property type="molecule type" value="Genomic_DNA"/>
</dbReference>
<name>A0A8J5MDR1_9STRA</name>
<dbReference type="AlphaFoldDB" id="A0A8J5MDR1"/>
<organism evidence="1 2">
    <name type="scientific">Phytophthora aleatoria</name>
    <dbReference type="NCBI Taxonomy" id="2496075"/>
    <lineage>
        <taxon>Eukaryota</taxon>
        <taxon>Sar</taxon>
        <taxon>Stramenopiles</taxon>
        <taxon>Oomycota</taxon>
        <taxon>Peronosporomycetes</taxon>
        <taxon>Peronosporales</taxon>
        <taxon>Peronosporaceae</taxon>
        <taxon>Phytophthora</taxon>
    </lineage>
</organism>
<dbReference type="Proteomes" id="UP000709295">
    <property type="component" value="Unassembled WGS sequence"/>
</dbReference>
<evidence type="ECO:0000313" key="1">
    <source>
        <dbReference type="EMBL" id="KAG6951143.1"/>
    </source>
</evidence>
<accession>A0A8J5MDR1</accession>
<proteinExistence type="predicted"/>
<evidence type="ECO:0000313" key="2">
    <source>
        <dbReference type="Proteomes" id="UP000709295"/>
    </source>
</evidence>
<comment type="caution">
    <text evidence="1">The sequence shown here is derived from an EMBL/GenBank/DDBJ whole genome shotgun (WGS) entry which is preliminary data.</text>
</comment>
<gene>
    <name evidence="1" type="ORF">JG688_00013865</name>
</gene>
<protein>
    <submittedName>
        <fullName evidence="1">Uncharacterized protein</fullName>
    </submittedName>
</protein>
<keyword evidence="2" id="KW-1185">Reference proteome</keyword>
<reference evidence="1" key="1">
    <citation type="submission" date="2021-01" db="EMBL/GenBank/DDBJ databases">
        <title>Phytophthora aleatoria, a newly-described species from Pinus radiata is distinct from Phytophthora cactorum isolates based on comparative genomics.</title>
        <authorList>
            <person name="Mcdougal R."/>
            <person name="Panda P."/>
            <person name="Williams N."/>
            <person name="Studholme D.J."/>
        </authorList>
    </citation>
    <scope>NUCLEOTIDE SEQUENCE</scope>
    <source>
        <strain evidence="1">NZFS 4037</strain>
    </source>
</reference>
<sequence>MIGWSLIKRRLVLAVYDVFASTTKKKNERESNCRISSAYKAALVKSGLIGVNGPYFDVVLLWREVVETALQTQQAYKMSLLLPRTQLNRSYIVLLVLNCWSTALVHSAFHAHSATRRLCAIVCDCVLDLVTSVGITATILVIYSSDFDFDENGFPVVKWYEDVWIVHAINEFNFVMVASWGDLIMRVVFALSMIGNTSNMKKLLSSKLTPEKCEHNEHGVTAVVPLDLSMKTCKLIARLVCCKQ</sequence>